<reference evidence="19" key="3">
    <citation type="submission" date="2018-08" db="UniProtKB">
        <authorList>
            <consortium name="EnsemblPlants"/>
        </authorList>
    </citation>
    <scope>IDENTIFICATION</scope>
    <source>
        <strain evidence="19">cv. Bd21</strain>
    </source>
</reference>
<dbReference type="STRING" id="15368.I1HHG9"/>
<evidence type="ECO:0000256" key="8">
    <source>
        <dbReference type="ARBA" id="ARBA00022723"/>
    </source>
</evidence>
<keyword evidence="10" id="KW-0862">Zinc</keyword>
<evidence type="ECO:0000259" key="17">
    <source>
        <dbReference type="PROSITE" id="PS51788"/>
    </source>
</evidence>
<accession>I1HHG9</accession>
<dbReference type="FunFam" id="1.20.58.1480:FF:000007">
    <property type="entry name" value="Lon protease homolog"/>
    <property type="match status" value="1"/>
</dbReference>
<dbReference type="OMA" id="IGECANC"/>
<evidence type="ECO:0000256" key="15">
    <source>
        <dbReference type="SAM" id="MobiDB-lite"/>
    </source>
</evidence>
<evidence type="ECO:0000256" key="1">
    <source>
        <dbReference type="ARBA" id="ARBA00004123"/>
    </source>
</evidence>
<protein>
    <recommendedName>
        <fullName evidence="6">Protein cereblon</fullName>
    </recommendedName>
    <alternativeName>
        <fullName evidence="12">Protein ohgata</fullName>
    </alternativeName>
</protein>
<comment type="similarity">
    <text evidence="5">Belongs to the 4-toluene sulfonate uptake permease (TSUP) (TC 2.A.102) family.</text>
</comment>
<evidence type="ECO:0000313" key="20">
    <source>
        <dbReference type="Proteomes" id="UP000008810"/>
    </source>
</evidence>
<dbReference type="ExpressionAtlas" id="I1HHG9">
    <property type="expression patterns" value="baseline"/>
</dbReference>
<dbReference type="EMBL" id="CM000881">
    <property type="protein sequence ID" value="KQK05325.1"/>
    <property type="molecule type" value="Genomic_DNA"/>
</dbReference>
<evidence type="ECO:0000256" key="4">
    <source>
        <dbReference type="ARBA" id="ARBA00005293"/>
    </source>
</evidence>
<dbReference type="Gene3D" id="1.20.58.1480">
    <property type="match status" value="1"/>
</dbReference>
<dbReference type="eggNOG" id="KOG1400">
    <property type="taxonomic scope" value="Eukaryota"/>
</dbReference>
<evidence type="ECO:0000256" key="2">
    <source>
        <dbReference type="ARBA" id="ARBA00004496"/>
    </source>
</evidence>
<dbReference type="GO" id="GO:0016567">
    <property type="term" value="P:protein ubiquitination"/>
    <property type="evidence" value="ECO:0007669"/>
    <property type="project" value="UniProtKB-UniPathway"/>
</dbReference>
<dbReference type="PROSITE" id="PS51787">
    <property type="entry name" value="LON_N"/>
    <property type="match status" value="1"/>
</dbReference>
<evidence type="ECO:0000256" key="12">
    <source>
        <dbReference type="ARBA" id="ARBA00030079"/>
    </source>
</evidence>
<evidence type="ECO:0000313" key="18">
    <source>
        <dbReference type="EMBL" id="KQK05325.1"/>
    </source>
</evidence>
<dbReference type="InterPro" id="IPR046336">
    <property type="entry name" value="Lon_prtase_N_sf"/>
</dbReference>
<evidence type="ECO:0000256" key="13">
    <source>
        <dbReference type="ARBA" id="ARBA00046075"/>
    </source>
</evidence>
<dbReference type="GO" id="GO:0005737">
    <property type="term" value="C:cytoplasm"/>
    <property type="evidence" value="ECO:0007669"/>
    <property type="project" value="UniProtKB-SubCell"/>
</dbReference>
<comment type="similarity">
    <text evidence="4">Belongs to the CRBN family.</text>
</comment>
<keyword evidence="20" id="KW-1185">Reference proteome</keyword>
<evidence type="ECO:0000256" key="11">
    <source>
        <dbReference type="ARBA" id="ARBA00023242"/>
    </source>
</evidence>
<dbReference type="GO" id="GO:0031464">
    <property type="term" value="C:Cul4A-RING E3 ubiquitin ligase complex"/>
    <property type="evidence" value="ECO:0000318"/>
    <property type="project" value="GO_Central"/>
</dbReference>
<dbReference type="Proteomes" id="UP000008810">
    <property type="component" value="Chromosome 2"/>
</dbReference>
<reference evidence="18 19" key="1">
    <citation type="journal article" date="2010" name="Nature">
        <title>Genome sequencing and analysis of the model grass Brachypodium distachyon.</title>
        <authorList>
            <consortium name="International Brachypodium Initiative"/>
        </authorList>
    </citation>
    <scope>NUCLEOTIDE SEQUENCE [LARGE SCALE GENOMIC DNA]</scope>
    <source>
        <strain evidence="18 19">Bd21</strain>
    </source>
</reference>
<dbReference type="InterPro" id="IPR034750">
    <property type="entry name" value="CULT"/>
</dbReference>
<evidence type="ECO:0000256" key="14">
    <source>
        <dbReference type="ARBA" id="ARBA00046796"/>
    </source>
</evidence>
<evidence type="ECO:0000256" key="10">
    <source>
        <dbReference type="ARBA" id="ARBA00022833"/>
    </source>
</evidence>
<comment type="subcellular location">
    <subcellularLocation>
        <location evidence="2">Cytoplasm</location>
    </subcellularLocation>
    <subcellularLocation>
        <location evidence="1">Nucleus</location>
    </subcellularLocation>
</comment>
<feature type="compositionally biased region" description="Acidic residues" evidence="15">
    <location>
        <begin position="33"/>
        <end position="54"/>
    </location>
</feature>
<comment type="pathway">
    <text evidence="3">Protein modification; protein ubiquitination.</text>
</comment>
<dbReference type="SUPFAM" id="SSF88697">
    <property type="entry name" value="PUA domain-like"/>
    <property type="match status" value="1"/>
</dbReference>
<feature type="domain" description="Lon N-terminal" evidence="16">
    <location>
        <begin position="106"/>
        <end position="430"/>
    </location>
</feature>
<dbReference type="AlphaFoldDB" id="I1HHG9"/>
<dbReference type="FunFam" id="2.30.130.40:FF:000009">
    <property type="entry name" value="ATP-dependent protease La domain-containing protein"/>
    <property type="match status" value="1"/>
</dbReference>
<dbReference type="Gene3D" id="2.170.150.20">
    <property type="entry name" value="Peptide methionine sulfoxide reductase"/>
    <property type="match status" value="1"/>
</dbReference>
<keyword evidence="8" id="KW-0479">Metal-binding</keyword>
<evidence type="ECO:0000313" key="19">
    <source>
        <dbReference type="EnsemblPlants" id="KQK05325"/>
    </source>
</evidence>
<feature type="region of interest" description="Disordered" evidence="15">
    <location>
        <begin position="30"/>
        <end position="58"/>
    </location>
</feature>
<dbReference type="GO" id="GO:0043161">
    <property type="term" value="P:proteasome-mediated ubiquitin-dependent protein catabolic process"/>
    <property type="evidence" value="ECO:0000318"/>
    <property type="project" value="GO_Central"/>
</dbReference>
<dbReference type="Gramene" id="KQK05325">
    <property type="protein sequence ID" value="KQK05325"/>
    <property type="gene ID" value="BRADI_2g19430v3"/>
</dbReference>
<dbReference type="CDD" id="cd15777">
    <property type="entry name" value="CRBN_C_like"/>
    <property type="match status" value="1"/>
</dbReference>
<keyword evidence="9" id="KW-0833">Ubl conjugation pathway</keyword>
<dbReference type="OrthoDB" id="267517at2759"/>
<evidence type="ECO:0000256" key="3">
    <source>
        <dbReference type="ARBA" id="ARBA00004906"/>
    </source>
</evidence>
<dbReference type="Pfam" id="PF02190">
    <property type="entry name" value="LON_substr_bdg"/>
    <property type="match status" value="1"/>
</dbReference>
<dbReference type="RefSeq" id="XP_003566024.1">
    <property type="nucleotide sequence ID" value="XM_003565976.3"/>
</dbReference>
<evidence type="ECO:0000256" key="6">
    <source>
        <dbReference type="ARBA" id="ARBA00014394"/>
    </source>
</evidence>
<dbReference type="EnsemblPlants" id="KQK05325">
    <property type="protein sequence ID" value="KQK05325"/>
    <property type="gene ID" value="BRADI_2g19430v3"/>
</dbReference>
<evidence type="ECO:0000256" key="5">
    <source>
        <dbReference type="ARBA" id="ARBA00009142"/>
    </source>
</evidence>
<dbReference type="GO" id="GO:0046872">
    <property type="term" value="F:metal ion binding"/>
    <property type="evidence" value="ECO:0007669"/>
    <property type="project" value="UniProtKB-KW"/>
</dbReference>
<dbReference type="Pfam" id="PF03226">
    <property type="entry name" value="Yippee-Mis18"/>
    <property type="match status" value="1"/>
</dbReference>
<dbReference type="SMART" id="SM00464">
    <property type="entry name" value="LON"/>
    <property type="match status" value="1"/>
</dbReference>
<dbReference type="PANTHER" id="PTHR14255">
    <property type="entry name" value="CEREBLON"/>
    <property type="match status" value="1"/>
</dbReference>
<evidence type="ECO:0000256" key="9">
    <source>
        <dbReference type="ARBA" id="ARBA00022786"/>
    </source>
</evidence>
<keyword evidence="11" id="KW-0539">Nucleus</keyword>
<dbReference type="FunFam" id="2.170.150.20:FF:000005">
    <property type="entry name" value="Blast:Protein cereblon homolog"/>
    <property type="match status" value="1"/>
</dbReference>
<comment type="function">
    <text evidence="13">Substrate recognition component of a DCX (DDB1-CUL4-X-box) E3 protein ligase complex that mediates the ubiquitination and subsequent proteasomal degradation of target proteins. Has an essential role in mediating growth by negatively regulating insulin signaling. It also has a role in maintaining presynaptic function in the neuromuscular junction synapses of third-instar larvae.</text>
</comment>
<proteinExistence type="inferred from homology"/>
<name>I1HHG9_BRADI</name>
<dbReference type="KEGG" id="bdi:100824897"/>
<dbReference type="GO" id="GO:0005634">
    <property type="term" value="C:nucleus"/>
    <property type="evidence" value="ECO:0000318"/>
    <property type="project" value="GO_Central"/>
</dbReference>
<reference evidence="18" key="2">
    <citation type="submission" date="2017-06" db="EMBL/GenBank/DDBJ databases">
        <title>WGS assembly of Brachypodium distachyon.</title>
        <authorList>
            <consortium name="The International Brachypodium Initiative"/>
            <person name="Lucas S."/>
            <person name="Harmon-Smith M."/>
            <person name="Lail K."/>
            <person name="Tice H."/>
            <person name="Grimwood J."/>
            <person name="Bruce D."/>
            <person name="Barry K."/>
            <person name="Shu S."/>
            <person name="Lindquist E."/>
            <person name="Wang M."/>
            <person name="Pitluck S."/>
            <person name="Vogel J.P."/>
            <person name="Garvin D.F."/>
            <person name="Mockler T.C."/>
            <person name="Schmutz J."/>
            <person name="Rokhsar D."/>
            <person name="Bevan M.W."/>
        </authorList>
    </citation>
    <scope>NUCLEOTIDE SEQUENCE</scope>
    <source>
        <strain evidence="18">Bd21</strain>
    </source>
</reference>
<evidence type="ECO:0000256" key="7">
    <source>
        <dbReference type="ARBA" id="ARBA00022490"/>
    </source>
</evidence>
<evidence type="ECO:0000259" key="16">
    <source>
        <dbReference type="PROSITE" id="PS51787"/>
    </source>
</evidence>
<dbReference type="FunCoup" id="I1HHG9">
    <property type="interactions" value="1376"/>
</dbReference>
<dbReference type="InterPro" id="IPR015947">
    <property type="entry name" value="PUA-like_sf"/>
</dbReference>
<dbReference type="GeneID" id="100824897"/>
<dbReference type="InterPro" id="IPR003111">
    <property type="entry name" value="Lon_prtase_N"/>
</dbReference>
<keyword evidence="7" id="KW-0963">Cytoplasm</keyword>
<dbReference type="PROSITE" id="PS51788">
    <property type="entry name" value="CULT"/>
    <property type="match status" value="1"/>
</dbReference>
<comment type="subunit">
    <text evidence="14">Likely a component of a DCX (DDB1-CUL4-X-box) protein ligase complex. May interact with pic/DDB1.</text>
</comment>
<organism evidence="19">
    <name type="scientific">Brachypodium distachyon</name>
    <name type="common">Purple false brome</name>
    <name type="synonym">Trachynia distachya</name>
    <dbReference type="NCBI Taxonomy" id="15368"/>
    <lineage>
        <taxon>Eukaryota</taxon>
        <taxon>Viridiplantae</taxon>
        <taxon>Streptophyta</taxon>
        <taxon>Embryophyta</taxon>
        <taxon>Tracheophyta</taxon>
        <taxon>Spermatophyta</taxon>
        <taxon>Magnoliopsida</taxon>
        <taxon>Liliopsida</taxon>
        <taxon>Poales</taxon>
        <taxon>Poaceae</taxon>
        <taxon>BOP clade</taxon>
        <taxon>Pooideae</taxon>
        <taxon>Stipodae</taxon>
        <taxon>Brachypodieae</taxon>
        <taxon>Brachypodium</taxon>
    </lineage>
</organism>
<gene>
    <name evidence="19" type="primary">LOC100824897</name>
    <name evidence="18" type="ORF">BRADI_2g19430v3</name>
</gene>
<dbReference type="GO" id="GO:0030177">
    <property type="term" value="P:positive regulation of Wnt signaling pathway"/>
    <property type="evidence" value="ECO:0000318"/>
    <property type="project" value="GO_Central"/>
</dbReference>
<dbReference type="Gene3D" id="2.30.130.40">
    <property type="entry name" value="LON domain-like"/>
    <property type="match status" value="1"/>
</dbReference>
<sequence>MARDWEGIPARERRQMEEIRQLDGVELNFVVLDSDDDEEDEEEEEEEDEEEEEEDRLRSIGSFRRLDNAVAGRDGSPTSLHSYLGAVDDTPGRKMVLLDAGAVLSLPMLFLHDVVLFPEATLPLRLIHASLVVAVEKALRHVDAPNTIGVVLMHRRLNHQYVNASVGTTAEIRQLGRLDDGSVNVLTRGQQRFRLIRHWEDVDGVVWGDIQIIEEDTPLRTPRDAFAQLAACSSFRPHTSSPVMSSDVSQIKQQNHMDSKLDCDSPSHTSTVSDHSTMAAKMCHSRSQSSNSMKLCVSGQSVMKTFVDDDDDDIAASWCSSSARATRKKQQHQCTPASYSKQPVQASLSFWPRWVYEMYDSYTLARRAAELWKRTIKNSNMDDHVGKPDLLSFYIGSKLPVSESGRQKLLEIDGIVYRLQREIQLLKIFDIIKCCRCKSKLAKRSDLVEMSCDGPVGTHVNPHGFVHSIITVNNATGLALVGTSSKEYSWFPGYSWTIGECANCGNNIGWFFKTTKKHLCPTYFWGIRTAQIADVVEEDDLEE</sequence>
<dbReference type="UniPathway" id="UPA00143"/>
<dbReference type="InterPro" id="IPR004910">
    <property type="entry name" value="Yippee/Mis18/Cereblon"/>
</dbReference>
<feature type="domain" description="CULT" evidence="17">
    <location>
        <begin position="429"/>
        <end position="536"/>
    </location>
</feature>
<dbReference type="PANTHER" id="PTHR14255:SF4">
    <property type="entry name" value="PROTEIN CEREBLON"/>
    <property type="match status" value="1"/>
</dbReference>